<proteinExistence type="predicted"/>
<feature type="domain" description="Aminotransferase class I/classII large" evidence="2">
    <location>
        <begin position="49"/>
        <end position="439"/>
    </location>
</feature>
<keyword evidence="3" id="KW-0032">Aminotransferase</keyword>
<dbReference type="PANTHER" id="PTHR42858:SF1">
    <property type="entry name" value="LD15494P"/>
    <property type="match status" value="1"/>
</dbReference>
<feature type="region of interest" description="Disordered" evidence="1">
    <location>
        <begin position="450"/>
        <end position="475"/>
    </location>
</feature>
<dbReference type="InterPro" id="IPR015421">
    <property type="entry name" value="PyrdxlP-dep_Trfase_major"/>
</dbReference>
<dbReference type="Proteomes" id="UP001174694">
    <property type="component" value="Unassembled WGS sequence"/>
</dbReference>
<protein>
    <submittedName>
        <fullName evidence="3">Aminotransferase</fullName>
    </submittedName>
</protein>
<evidence type="ECO:0000259" key="2">
    <source>
        <dbReference type="Pfam" id="PF00155"/>
    </source>
</evidence>
<keyword evidence="3" id="KW-0808">Transferase</keyword>
<dbReference type="Gene3D" id="3.40.640.10">
    <property type="entry name" value="Type I PLP-dependent aspartate aminotransferase-like (Major domain)"/>
    <property type="match status" value="1"/>
</dbReference>
<dbReference type="GO" id="GO:0030170">
    <property type="term" value="F:pyridoxal phosphate binding"/>
    <property type="evidence" value="ECO:0007669"/>
    <property type="project" value="InterPro"/>
</dbReference>
<accession>A0AA38VFP5</accession>
<name>A0AA38VFP5_9PEZI</name>
<evidence type="ECO:0000256" key="1">
    <source>
        <dbReference type="SAM" id="MobiDB-lite"/>
    </source>
</evidence>
<evidence type="ECO:0000313" key="3">
    <source>
        <dbReference type="EMBL" id="KAJ9149059.1"/>
    </source>
</evidence>
<reference evidence="3" key="1">
    <citation type="submission" date="2022-07" db="EMBL/GenBank/DDBJ databases">
        <title>Fungi with potential for degradation of polypropylene.</title>
        <authorList>
            <person name="Gostincar C."/>
        </authorList>
    </citation>
    <scope>NUCLEOTIDE SEQUENCE</scope>
    <source>
        <strain evidence="3">EXF-13308</strain>
    </source>
</reference>
<keyword evidence="4" id="KW-1185">Reference proteome</keyword>
<dbReference type="Pfam" id="PF00155">
    <property type="entry name" value="Aminotran_1_2"/>
    <property type="match status" value="1"/>
</dbReference>
<gene>
    <name evidence="3" type="ORF">NKR23_g4601</name>
</gene>
<dbReference type="InterPro" id="IPR015424">
    <property type="entry name" value="PyrdxlP-dep_Trfase"/>
</dbReference>
<dbReference type="SUPFAM" id="SSF53383">
    <property type="entry name" value="PLP-dependent transferases"/>
    <property type="match status" value="1"/>
</dbReference>
<evidence type="ECO:0000313" key="4">
    <source>
        <dbReference type="Proteomes" id="UP001174694"/>
    </source>
</evidence>
<dbReference type="CDD" id="cd00609">
    <property type="entry name" value="AAT_like"/>
    <property type="match status" value="1"/>
</dbReference>
<comment type="caution">
    <text evidence="3">The sequence shown here is derived from an EMBL/GenBank/DDBJ whole genome shotgun (WGS) entry which is preliminary data.</text>
</comment>
<dbReference type="InterPro" id="IPR004839">
    <property type="entry name" value="Aminotransferase_I/II_large"/>
</dbReference>
<sequence length="475" mass="51703">MADPQAPQATKKLINLLRGWPSPSLLPAELIKAAANKVLSDPDVYVPGLQYGPDPGHQGLREELAQFLGGFYGADPDPERICITGGASQSVACILQSYTEPVYTRAVWAVAPCYYLACPIFEDSGFKGRLRAVPEDEEGINLEWLEKGLEEFEAAAPDEPVYKDPSPYRKAYQHVIYVVPTCANPSGKTMSLARREGLVALARKHDALVICDDVYDFLTWPLSPTSSPQPPSSPQPVLSPADPSLPRLFDIDFALGPSPHDKGGKHFGHAISNGSFSKLIGPGIRTGWVEATRDFAFGLAQTGSTKSGGAPSQLSATMVWEILRSGGVAAHIEGACRPALRRRHRLMMDAVRERLGGTIEVLDSNLRGAGTYGGYFVWVTFPDGLAGREVADRAMRDENLVVPPGEMFQVKGDEDAVRFANSIRLCFSWEEEEDIVEGVRRLGRVVETLRKERKEGKPTSGDHAVGESGGLDDFR</sequence>
<dbReference type="InterPro" id="IPR015422">
    <property type="entry name" value="PyrdxlP-dep_Trfase_small"/>
</dbReference>
<dbReference type="AlphaFoldDB" id="A0AA38VFP5"/>
<dbReference type="GO" id="GO:0047536">
    <property type="term" value="F:2-aminoadipate transaminase activity"/>
    <property type="evidence" value="ECO:0007669"/>
    <property type="project" value="TreeGrafter"/>
</dbReference>
<dbReference type="Gene3D" id="3.90.1150.10">
    <property type="entry name" value="Aspartate Aminotransferase, domain 1"/>
    <property type="match status" value="1"/>
</dbReference>
<dbReference type="PANTHER" id="PTHR42858">
    <property type="entry name" value="AMINOTRANSFERASE"/>
    <property type="match status" value="1"/>
</dbReference>
<dbReference type="EMBL" id="JANBVO010000011">
    <property type="protein sequence ID" value="KAJ9149059.1"/>
    <property type="molecule type" value="Genomic_DNA"/>
</dbReference>
<organism evidence="3 4">
    <name type="scientific">Pleurostoma richardsiae</name>
    <dbReference type="NCBI Taxonomy" id="41990"/>
    <lineage>
        <taxon>Eukaryota</taxon>
        <taxon>Fungi</taxon>
        <taxon>Dikarya</taxon>
        <taxon>Ascomycota</taxon>
        <taxon>Pezizomycotina</taxon>
        <taxon>Sordariomycetes</taxon>
        <taxon>Sordariomycetidae</taxon>
        <taxon>Calosphaeriales</taxon>
        <taxon>Pleurostomataceae</taxon>
        <taxon>Pleurostoma</taxon>
    </lineage>
</organism>